<dbReference type="InterPro" id="IPR003423">
    <property type="entry name" value="OMP_efflux"/>
</dbReference>
<dbReference type="GO" id="GO:0015562">
    <property type="term" value="F:efflux transmembrane transporter activity"/>
    <property type="evidence" value="ECO:0007669"/>
    <property type="project" value="InterPro"/>
</dbReference>
<comment type="subcellular location">
    <subcellularLocation>
        <location evidence="8">Cell outer membrane</location>
        <topology evidence="8">Lipid-anchor</topology>
    </subcellularLocation>
</comment>
<proteinExistence type="inferred from homology"/>
<dbReference type="GO" id="GO:0009279">
    <property type="term" value="C:cell outer membrane"/>
    <property type="evidence" value="ECO:0007669"/>
    <property type="project" value="UniProtKB-SubCell"/>
</dbReference>
<evidence type="ECO:0000256" key="1">
    <source>
        <dbReference type="ARBA" id="ARBA00007613"/>
    </source>
</evidence>
<dbReference type="AlphaFoldDB" id="A0A7Y1MJZ4"/>
<gene>
    <name evidence="9" type="ORF">HBO33_00135</name>
</gene>
<dbReference type="Gene3D" id="2.20.200.10">
    <property type="entry name" value="Outer membrane efflux proteins (OEP)"/>
    <property type="match status" value="1"/>
</dbReference>
<dbReference type="GeneID" id="70104558"/>
<sequence>MKTFIPYPLLMGVLASLGACSVGPHYHAPEIAPIQLASPQAEAFAGRAVQPVAAWWSFFDDAQLARLIDAAVAHNHDVRQARASLLLARASVDEQALQRLPIVTSTVAYQRSLEQQAVTGARPSRSLSESWRAGLDLQWELDLFGRLDHLNRAAQSRAEASQADLEQVQLSIAAQVAHAYFAAQGQREQLRLAQDAVRSWQETVGLTDAQYQAGSGLPEELESARGNTLRAQAAIAPLQSQLQRSLYRLQVLSGQRPGSVGVELDALAPGPLARQLPLGDVDQLIRNRPDVVQAERRLAARVEDVGAATADLYPRFNLGGFIGFFALRDDDLGSASRAFELTPGLTWPALNLGTVRARLRGAQALSQRETAHFEQVLLVAVEEVEGAITQLAEHQRYLLGLVQSARHAEAALDIAQRRYGAGSGSYLSVQQNLRELLSLRQAIAQAQAASYGNAVDLYKALAWRAPTAVALSAKHLPTQ</sequence>
<dbReference type="RefSeq" id="WP_076961325.1">
    <property type="nucleotide sequence ID" value="NZ_CBCRYT010000007.1"/>
</dbReference>
<evidence type="ECO:0000256" key="3">
    <source>
        <dbReference type="ARBA" id="ARBA00022692"/>
    </source>
</evidence>
<keyword evidence="4 8" id="KW-0472">Membrane</keyword>
<evidence type="ECO:0000256" key="8">
    <source>
        <dbReference type="RuleBase" id="RU362097"/>
    </source>
</evidence>
<dbReference type="SUPFAM" id="SSF56954">
    <property type="entry name" value="Outer membrane efflux proteins (OEP)"/>
    <property type="match status" value="1"/>
</dbReference>
<keyword evidence="5 8" id="KW-0564">Palmitate</keyword>
<dbReference type="InterPro" id="IPR010131">
    <property type="entry name" value="MdtP/NodT-like"/>
</dbReference>
<evidence type="ECO:0000256" key="5">
    <source>
        <dbReference type="ARBA" id="ARBA00023139"/>
    </source>
</evidence>
<dbReference type="PROSITE" id="PS51257">
    <property type="entry name" value="PROKAR_LIPOPROTEIN"/>
    <property type="match status" value="1"/>
</dbReference>
<organism evidence="9 10">
    <name type="scientific">Pseudomonas gessardii</name>
    <dbReference type="NCBI Taxonomy" id="78544"/>
    <lineage>
        <taxon>Bacteria</taxon>
        <taxon>Pseudomonadati</taxon>
        <taxon>Pseudomonadota</taxon>
        <taxon>Gammaproteobacteria</taxon>
        <taxon>Pseudomonadales</taxon>
        <taxon>Pseudomonadaceae</taxon>
        <taxon>Pseudomonas</taxon>
    </lineage>
</organism>
<comment type="similarity">
    <text evidence="1 8">Belongs to the outer membrane factor (OMF) (TC 1.B.17) family.</text>
</comment>
<evidence type="ECO:0000256" key="4">
    <source>
        <dbReference type="ARBA" id="ARBA00023136"/>
    </source>
</evidence>
<dbReference type="NCBIfam" id="TIGR01845">
    <property type="entry name" value="outer_NodT"/>
    <property type="match status" value="1"/>
</dbReference>
<name>A0A7Y1MJZ4_9PSED</name>
<reference evidence="9 10" key="1">
    <citation type="journal article" date="2020" name="Front. Microbiol.">
        <title>Genetic Organization of the aprX-lipA2 Operon Affects the Proteolytic Potential of Pseudomonas Species in Milk.</title>
        <authorList>
            <person name="Maier C."/>
            <person name="Huptas C."/>
            <person name="von Neubeck M."/>
            <person name="Scherer S."/>
            <person name="Wenning M."/>
            <person name="Lucking G."/>
        </authorList>
    </citation>
    <scope>NUCLEOTIDE SEQUENCE [LARGE SCALE GENOMIC DNA]</scope>
    <source>
        <strain evidence="9 10">G4779</strain>
    </source>
</reference>
<dbReference type="PANTHER" id="PTHR30203:SF25">
    <property type="entry name" value="OUTER MEMBRANE PROTEIN-RELATED"/>
    <property type="match status" value="1"/>
</dbReference>
<dbReference type="OrthoDB" id="9770517at2"/>
<evidence type="ECO:0000256" key="6">
    <source>
        <dbReference type="ARBA" id="ARBA00023237"/>
    </source>
</evidence>
<accession>A0A7Y1MJZ4</accession>
<protein>
    <submittedName>
        <fullName evidence="9">Efflux transporter outer membrane subunit</fullName>
    </submittedName>
</protein>
<keyword evidence="2 8" id="KW-1134">Transmembrane beta strand</keyword>
<evidence type="ECO:0000313" key="10">
    <source>
        <dbReference type="Proteomes" id="UP000542111"/>
    </source>
</evidence>
<dbReference type="Proteomes" id="UP000542111">
    <property type="component" value="Unassembled WGS sequence"/>
</dbReference>
<feature type="chain" id="PRO_5031591676" evidence="8">
    <location>
        <begin position="22"/>
        <end position="479"/>
    </location>
</feature>
<feature type="signal peptide" evidence="8">
    <location>
        <begin position="1"/>
        <end position="21"/>
    </location>
</feature>
<evidence type="ECO:0000256" key="2">
    <source>
        <dbReference type="ARBA" id="ARBA00022452"/>
    </source>
</evidence>
<dbReference type="PANTHER" id="PTHR30203">
    <property type="entry name" value="OUTER MEMBRANE CATION EFFLUX PROTEIN"/>
    <property type="match status" value="1"/>
</dbReference>
<keyword evidence="6" id="KW-0998">Cell outer membrane</keyword>
<keyword evidence="8" id="KW-0732">Signal</keyword>
<dbReference type="EMBL" id="JAAQYP010000001">
    <property type="protein sequence ID" value="NNA93561.1"/>
    <property type="molecule type" value="Genomic_DNA"/>
</dbReference>
<keyword evidence="3 8" id="KW-0812">Transmembrane</keyword>
<evidence type="ECO:0000256" key="7">
    <source>
        <dbReference type="ARBA" id="ARBA00023288"/>
    </source>
</evidence>
<dbReference type="Gene3D" id="1.20.1600.10">
    <property type="entry name" value="Outer membrane efflux proteins (OEP)"/>
    <property type="match status" value="1"/>
</dbReference>
<comment type="caution">
    <text evidence="9">The sequence shown here is derived from an EMBL/GenBank/DDBJ whole genome shotgun (WGS) entry which is preliminary data.</text>
</comment>
<keyword evidence="7 8" id="KW-0449">Lipoprotein</keyword>
<evidence type="ECO:0000313" key="9">
    <source>
        <dbReference type="EMBL" id="NNA93561.1"/>
    </source>
</evidence>
<dbReference type="Pfam" id="PF02321">
    <property type="entry name" value="OEP"/>
    <property type="match status" value="2"/>
</dbReference>